<feature type="domain" description="NAD-dependent epimerase/dehydratase" evidence="1">
    <location>
        <begin position="112"/>
        <end position="239"/>
    </location>
</feature>
<gene>
    <name evidence="2" type="ORF">TeGR_g6316</name>
</gene>
<dbReference type="PANTHER" id="PTHR43725">
    <property type="entry name" value="UDP-GLUCOSE 4-EPIMERASE"/>
    <property type="match status" value="1"/>
</dbReference>
<accession>A0ABQ6MJ75</accession>
<proteinExistence type="predicted"/>
<protein>
    <recommendedName>
        <fullName evidence="1">NAD-dependent epimerase/dehydratase domain-containing protein</fullName>
    </recommendedName>
</protein>
<evidence type="ECO:0000259" key="1">
    <source>
        <dbReference type="Pfam" id="PF01370"/>
    </source>
</evidence>
<dbReference type="PANTHER" id="PTHR43725:SF6">
    <property type="entry name" value="CHLOROPLAST STEM-LOOP BINDING PROTEIN OF 41 KDA A, CHLOROPLASTIC"/>
    <property type="match status" value="1"/>
</dbReference>
<name>A0ABQ6MJ75_9STRA</name>
<sequence>MLLLLLLLPPLALALSPPSSLIVQNKGGGHGALGFHLARNLAALGHEVTILQDAAYDSSAEPFCSYPSLPASVSVVRFDAAAGELPALGEFANVVDNFSKDVGAPVSAKLLALKPERYVYVSSAGVYDPPASHGGDDSGPLLESFDVFAKGQVLFERALLASASVPSFSFRPQYIYGPNSAKHYLDYFFDRLLSGRPIPVPGSGEQLVSLTNAIDVASLLAAPLDRSVSLSKRGVYNCGTSNVVSYNELCALCAAACGKKADIKLFDPAVAGGKGAFPFRENSFYVLPTKAEEELNWKGEASIKSDMAAVWANYVERKGRGGGGDFAKDDVILAALA</sequence>
<dbReference type="Gene3D" id="3.40.50.720">
    <property type="entry name" value="NAD(P)-binding Rossmann-like Domain"/>
    <property type="match status" value="1"/>
</dbReference>
<dbReference type="Pfam" id="PF01370">
    <property type="entry name" value="Epimerase"/>
    <property type="match status" value="1"/>
</dbReference>
<dbReference type="InterPro" id="IPR036291">
    <property type="entry name" value="NAD(P)-bd_dom_sf"/>
</dbReference>
<dbReference type="SUPFAM" id="SSF51735">
    <property type="entry name" value="NAD(P)-binding Rossmann-fold domains"/>
    <property type="match status" value="1"/>
</dbReference>
<dbReference type="EMBL" id="BRYB01002917">
    <property type="protein sequence ID" value="GMI27506.1"/>
    <property type="molecule type" value="Genomic_DNA"/>
</dbReference>
<evidence type="ECO:0000313" key="2">
    <source>
        <dbReference type="EMBL" id="GMI27506.1"/>
    </source>
</evidence>
<organism evidence="2 3">
    <name type="scientific">Tetraparma gracilis</name>
    <dbReference type="NCBI Taxonomy" id="2962635"/>
    <lineage>
        <taxon>Eukaryota</taxon>
        <taxon>Sar</taxon>
        <taxon>Stramenopiles</taxon>
        <taxon>Ochrophyta</taxon>
        <taxon>Bolidophyceae</taxon>
        <taxon>Parmales</taxon>
        <taxon>Triparmaceae</taxon>
        <taxon>Tetraparma</taxon>
    </lineage>
</organism>
<comment type="caution">
    <text evidence="2">The sequence shown here is derived from an EMBL/GenBank/DDBJ whole genome shotgun (WGS) entry which is preliminary data.</text>
</comment>
<dbReference type="Proteomes" id="UP001165060">
    <property type="component" value="Unassembled WGS sequence"/>
</dbReference>
<keyword evidence="3" id="KW-1185">Reference proteome</keyword>
<dbReference type="InterPro" id="IPR001509">
    <property type="entry name" value="Epimerase_deHydtase"/>
</dbReference>
<evidence type="ECO:0000313" key="3">
    <source>
        <dbReference type="Proteomes" id="UP001165060"/>
    </source>
</evidence>
<reference evidence="2 3" key="1">
    <citation type="journal article" date="2023" name="Commun. Biol.">
        <title>Genome analysis of Parmales, the sister group of diatoms, reveals the evolutionary specialization of diatoms from phago-mixotrophs to photoautotrophs.</title>
        <authorList>
            <person name="Ban H."/>
            <person name="Sato S."/>
            <person name="Yoshikawa S."/>
            <person name="Yamada K."/>
            <person name="Nakamura Y."/>
            <person name="Ichinomiya M."/>
            <person name="Sato N."/>
            <person name="Blanc-Mathieu R."/>
            <person name="Endo H."/>
            <person name="Kuwata A."/>
            <person name="Ogata H."/>
        </authorList>
    </citation>
    <scope>NUCLEOTIDE SEQUENCE [LARGE SCALE GENOMIC DNA]</scope>
</reference>